<dbReference type="AlphaFoldDB" id="A0A5B7C4Y1"/>
<evidence type="ECO:0000256" key="3">
    <source>
        <dbReference type="ARBA" id="ARBA00023125"/>
    </source>
</evidence>
<name>A0A5B7C4Y1_DAVIN</name>
<keyword evidence="5" id="KW-0539">Nucleus</keyword>
<keyword evidence="4" id="KW-0804">Transcription</keyword>
<dbReference type="PANTHER" id="PTHR16223:SF215">
    <property type="entry name" value="OS02G0564700 PROTEIN"/>
    <property type="match status" value="1"/>
</dbReference>
<keyword evidence="3" id="KW-0238">DNA-binding</keyword>
<dbReference type="SUPFAM" id="SSF47459">
    <property type="entry name" value="HLH, helix-loop-helix DNA-binding domain"/>
    <property type="match status" value="1"/>
</dbReference>
<dbReference type="InterPro" id="IPR036638">
    <property type="entry name" value="HLH_DNA-bd_sf"/>
</dbReference>
<evidence type="ECO:0000256" key="2">
    <source>
        <dbReference type="ARBA" id="ARBA00023015"/>
    </source>
</evidence>
<proteinExistence type="predicted"/>
<gene>
    <name evidence="8" type="ORF">Din_045378</name>
</gene>
<dbReference type="GO" id="GO:0046983">
    <property type="term" value="F:protein dimerization activity"/>
    <property type="evidence" value="ECO:0007669"/>
    <property type="project" value="InterPro"/>
</dbReference>
<dbReference type="EMBL" id="GHES01045378">
    <property type="protein sequence ID" value="MPA75937.1"/>
    <property type="molecule type" value="Transcribed_RNA"/>
</dbReference>
<comment type="subcellular location">
    <subcellularLocation>
        <location evidence="1">Nucleus</location>
    </subcellularLocation>
</comment>
<organism evidence="8">
    <name type="scientific">Davidia involucrata</name>
    <name type="common">Dove tree</name>
    <dbReference type="NCBI Taxonomy" id="16924"/>
    <lineage>
        <taxon>Eukaryota</taxon>
        <taxon>Viridiplantae</taxon>
        <taxon>Streptophyta</taxon>
        <taxon>Embryophyta</taxon>
        <taxon>Tracheophyta</taxon>
        <taxon>Spermatophyta</taxon>
        <taxon>Magnoliopsida</taxon>
        <taxon>eudicotyledons</taxon>
        <taxon>Gunneridae</taxon>
        <taxon>Pentapetalae</taxon>
        <taxon>asterids</taxon>
        <taxon>Cornales</taxon>
        <taxon>Nyssaceae</taxon>
        <taxon>Davidia</taxon>
    </lineage>
</organism>
<evidence type="ECO:0000313" key="8">
    <source>
        <dbReference type="EMBL" id="MPA75937.1"/>
    </source>
</evidence>
<dbReference type="InterPro" id="IPR011598">
    <property type="entry name" value="bHLH_dom"/>
</dbReference>
<feature type="domain" description="BHLH" evidence="7">
    <location>
        <begin position="290"/>
        <end position="339"/>
    </location>
</feature>
<evidence type="ECO:0000256" key="1">
    <source>
        <dbReference type="ARBA" id="ARBA00004123"/>
    </source>
</evidence>
<keyword evidence="2" id="KW-0805">Transcription regulation</keyword>
<evidence type="ECO:0000256" key="6">
    <source>
        <dbReference type="SAM" id="MobiDB-lite"/>
    </source>
</evidence>
<feature type="region of interest" description="Disordered" evidence="6">
    <location>
        <begin position="272"/>
        <end position="294"/>
    </location>
</feature>
<evidence type="ECO:0000256" key="4">
    <source>
        <dbReference type="ARBA" id="ARBA00023163"/>
    </source>
</evidence>
<evidence type="ECO:0000256" key="5">
    <source>
        <dbReference type="ARBA" id="ARBA00023242"/>
    </source>
</evidence>
<reference evidence="8" key="1">
    <citation type="submission" date="2019-08" db="EMBL/GenBank/DDBJ databases">
        <title>Reference gene set and small RNA set construction with multiple tissues from Davidia involucrata Baill.</title>
        <authorList>
            <person name="Yang H."/>
            <person name="Zhou C."/>
            <person name="Li G."/>
            <person name="Wang J."/>
            <person name="Gao P."/>
            <person name="Wang M."/>
            <person name="Wang R."/>
            <person name="Zhao Y."/>
        </authorList>
    </citation>
    <scope>NUCLEOTIDE SEQUENCE</scope>
    <source>
        <tissue evidence="8">Mixed with DoveR01_LX</tissue>
    </source>
</reference>
<dbReference type="PROSITE" id="PS50888">
    <property type="entry name" value="BHLH"/>
    <property type="match status" value="1"/>
</dbReference>
<evidence type="ECO:0000259" key="7">
    <source>
        <dbReference type="PROSITE" id="PS50888"/>
    </source>
</evidence>
<dbReference type="Pfam" id="PF00010">
    <property type="entry name" value="HLH"/>
    <property type="match status" value="1"/>
</dbReference>
<dbReference type="Gene3D" id="4.10.280.10">
    <property type="entry name" value="Helix-loop-helix DNA-binding domain"/>
    <property type="match status" value="1"/>
</dbReference>
<dbReference type="InterPro" id="IPR045843">
    <property type="entry name" value="IND-like"/>
</dbReference>
<dbReference type="GO" id="GO:0000981">
    <property type="term" value="F:DNA-binding transcription factor activity, RNA polymerase II-specific"/>
    <property type="evidence" value="ECO:0007669"/>
    <property type="project" value="TreeGrafter"/>
</dbReference>
<sequence>MDEYLDNFFSSPSWSDVNAKERSSGVCSEPGEANGLLPDSIGVISSSHTMDSLTTRDTSSIVLGGESDFVLESGLLSVEAQPQEDGQTCEGNLSLNGVVNGSPKGKYVGLQLNTSIPTMGSLNLSSPKQLPGVGGMVRSHLSFSESGQIRSNGNEPSEFQNSLRNFHTLSSILPLWPPPSYGGVSSVCPVMGQNVMQGFGLCGEYVSNELDVMENGYVRNDKIVHLDSLSTPVSKKGNQELQDCYVSFLAGPRITMTAAGLQPLPQNGSATASGGFNGIGKPRVRARRGQATDPHSIAERLRREKIAVRMKNLQELVPNSNKTDKASMLDEIIEYVKFLQLQVKVLSMSRLGAAGAVVPLITDGQAEGSKGLLLSPSAGQEADISEIPDQIAFEQQVLKLLESNMTMAMRYLQSKDLCLVPIALAAAISGEKTPSSGHYSEGKEKLSFTDGPVLSGSNNNSNSKGFGCNWNSSDVL</sequence>
<dbReference type="FunFam" id="4.10.280.10:FF:000017">
    <property type="entry name" value="Transcription factor bHLH66"/>
    <property type="match status" value="1"/>
</dbReference>
<dbReference type="PANTHER" id="PTHR16223">
    <property type="entry name" value="TRANSCRIPTION FACTOR BHLH83-RELATED"/>
    <property type="match status" value="1"/>
</dbReference>
<dbReference type="SMART" id="SM00353">
    <property type="entry name" value="HLH"/>
    <property type="match status" value="1"/>
</dbReference>
<dbReference type="GO" id="GO:0000978">
    <property type="term" value="F:RNA polymerase II cis-regulatory region sequence-specific DNA binding"/>
    <property type="evidence" value="ECO:0007669"/>
    <property type="project" value="TreeGrafter"/>
</dbReference>
<protein>
    <recommendedName>
        <fullName evidence="7">BHLH domain-containing protein</fullName>
    </recommendedName>
</protein>
<dbReference type="GO" id="GO:0005634">
    <property type="term" value="C:nucleus"/>
    <property type="evidence" value="ECO:0007669"/>
    <property type="project" value="UniProtKB-SubCell"/>
</dbReference>
<dbReference type="GO" id="GO:0080147">
    <property type="term" value="P:root hair cell development"/>
    <property type="evidence" value="ECO:0007669"/>
    <property type="project" value="UniProtKB-ARBA"/>
</dbReference>
<accession>A0A5B7C4Y1</accession>